<dbReference type="PANTHER" id="PTHR43135">
    <property type="entry name" value="ALPHA-D-RIBOSE 1-METHYLPHOSPHONATE 5-TRIPHOSPHATE DIPHOSPHATASE"/>
    <property type="match status" value="1"/>
</dbReference>
<evidence type="ECO:0000313" key="1">
    <source>
        <dbReference type="EMBL" id="MFC6356044.1"/>
    </source>
</evidence>
<name>A0ABW1VHR4_9MICO</name>
<accession>A0ABW1VHR4</accession>
<keyword evidence="2" id="KW-1185">Reference proteome</keyword>
<dbReference type="Proteomes" id="UP001596306">
    <property type="component" value="Unassembled WGS sequence"/>
</dbReference>
<dbReference type="RefSeq" id="WP_386729919.1">
    <property type="nucleotide sequence ID" value="NZ_JBHSTP010000002.1"/>
</dbReference>
<comment type="caution">
    <text evidence="1">The sequence shown here is derived from an EMBL/GenBank/DDBJ whole genome shotgun (WGS) entry which is preliminary data.</text>
</comment>
<gene>
    <name evidence="1" type="ORF">ACFQB0_07995</name>
</gene>
<organism evidence="1 2">
    <name type="scientific">Luethyella okanaganae</name>
    <dbReference type="NCBI Taxonomy" id="69372"/>
    <lineage>
        <taxon>Bacteria</taxon>
        <taxon>Bacillati</taxon>
        <taxon>Actinomycetota</taxon>
        <taxon>Actinomycetes</taxon>
        <taxon>Micrococcales</taxon>
        <taxon>Microbacteriaceae</taxon>
        <taxon>Luethyella</taxon>
    </lineage>
</organism>
<dbReference type="InterPro" id="IPR032466">
    <property type="entry name" value="Metal_Hydrolase"/>
</dbReference>
<evidence type="ECO:0000313" key="2">
    <source>
        <dbReference type="Proteomes" id="UP001596306"/>
    </source>
</evidence>
<sequence length="288" mass="29344">MHLGLIDAEALLPAGITAVVDLGWIPAVAAAWHAASAYPGSTLPEVRIAGGLLSCVGGYPAWSGWAPAGATVELSGVAQVERAVTAQLSLGASVIKLTLNSDAGPTPSDELAAAVVASAQAHGVPVAAHAQGIGQAARALAAGATMLAHAPFSERLDDGLLLEMRRADMVWISTLDIHGWGEQTPEFSVASDNVRRFTALGGGMLYGTDLGNGPLSLGVNERELLALAAAGLSRDALVASIAGSWHPSTIGPRFAWVPGQPPGAANDAARWLATARGTTIDYLEETLV</sequence>
<dbReference type="Gene3D" id="3.20.20.140">
    <property type="entry name" value="Metal-dependent hydrolases"/>
    <property type="match status" value="1"/>
</dbReference>
<dbReference type="InterPro" id="IPR051781">
    <property type="entry name" value="Metallo-dep_Hydrolase"/>
</dbReference>
<protein>
    <recommendedName>
        <fullName evidence="3">Amidohydrolase</fullName>
    </recommendedName>
</protein>
<dbReference type="SUPFAM" id="SSF51556">
    <property type="entry name" value="Metallo-dependent hydrolases"/>
    <property type="match status" value="1"/>
</dbReference>
<dbReference type="EMBL" id="JBHSTP010000002">
    <property type="protein sequence ID" value="MFC6356044.1"/>
    <property type="molecule type" value="Genomic_DNA"/>
</dbReference>
<dbReference type="PANTHER" id="PTHR43135:SF3">
    <property type="entry name" value="ALPHA-D-RIBOSE 1-METHYLPHOSPHONATE 5-TRIPHOSPHATE DIPHOSPHATASE"/>
    <property type="match status" value="1"/>
</dbReference>
<evidence type="ECO:0008006" key="3">
    <source>
        <dbReference type="Google" id="ProtNLM"/>
    </source>
</evidence>
<reference evidence="2" key="1">
    <citation type="journal article" date="2019" name="Int. J. Syst. Evol. Microbiol.">
        <title>The Global Catalogue of Microorganisms (GCM) 10K type strain sequencing project: providing services to taxonomists for standard genome sequencing and annotation.</title>
        <authorList>
            <consortium name="The Broad Institute Genomics Platform"/>
            <consortium name="The Broad Institute Genome Sequencing Center for Infectious Disease"/>
            <person name="Wu L."/>
            <person name="Ma J."/>
        </authorList>
    </citation>
    <scope>NUCLEOTIDE SEQUENCE [LARGE SCALE GENOMIC DNA]</scope>
    <source>
        <strain evidence="2">CCUG 43304</strain>
    </source>
</reference>
<proteinExistence type="predicted"/>